<gene>
    <name evidence="6" type="ORF">KCV87_14820</name>
</gene>
<protein>
    <submittedName>
        <fullName evidence="6">GNAT family N-acetyltransferase</fullName>
    </submittedName>
</protein>
<dbReference type="Pfam" id="PF13530">
    <property type="entry name" value="SCP2_2"/>
    <property type="match status" value="1"/>
</dbReference>
<dbReference type="InterPro" id="IPR016181">
    <property type="entry name" value="Acyl_CoA_acyltransferase"/>
</dbReference>
<dbReference type="InterPro" id="IPR000182">
    <property type="entry name" value="GNAT_dom"/>
</dbReference>
<dbReference type="PANTHER" id="PTHR37817">
    <property type="entry name" value="N-ACETYLTRANSFERASE EIS"/>
    <property type="match status" value="1"/>
</dbReference>
<comment type="subunit">
    <text evidence="4">Homohexamer; trimer of dimers.</text>
</comment>
<feature type="active site" description="Proton donor" evidence="4">
    <location>
        <position position="121"/>
    </location>
</feature>
<dbReference type="InterPro" id="IPR022902">
    <property type="entry name" value="NAcTrfase_Eis"/>
</dbReference>
<dbReference type="SUPFAM" id="SSF55718">
    <property type="entry name" value="SCP-like"/>
    <property type="match status" value="1"/>
</dbReference>
<comment type="similarity">
    <text evidence="1 4">Belongs to the acetyltransferase Eis family.</text>
</comment>
<evidence type="ECO:0000256" key="1">
    <source>
        <dbReference type="ARBA" id="ARBA00009213"/>
    </source>
</evidence>
<dbReference type="Gene3D" id="3.40.630.30">
    <property type="match status" value="2"/>
</dbReference>
<reference evidence="6" key="1">
    <citation type="submission" date="2021-04" db="EMBL/GenBank/DDBJ databases">
        <title>Genomic sequence of Actinosynnema pretiosum subsp. pretiosum ATCC 31280 (C-14919).</title>
        <authorList>
            <person name="Bai L."/>
            <person name="Wang X."/>
            <person name="Xiao Y."/>
        </authorList>
    </citation>
    <scope>NUCLEOTIDE SEQUENCE</scope>
    <source>
        <strain evidence="6">ATCC 31280</strain>
    </source>
</reference>
<keyword evidence="2 4" id="KW-0808">Transferase</keyword>
<dbReference type="InterPro" id="IPR041380">
    <property type="entry name" value="Acetyltransf_17"/>
</dbReference>
<evidence type="ECO:0000313" key="6">
    <source>
        <dbReference type="EMBL" id="QUF07935.1"/>
    </source>
</evidence>
<feature type="binding site" evidence="4">
    <location>
        <begin position="116"/>
        <end position="117"/>
    </location>
    <ligand>
        <name>acetyl-CoA</name>
        <dbReference type="ChEBI" id="CHEBI:57288"/>
    </ligand>
</feature>
<evidence type="ECO:0000259" key="5">
    <source>
        <dbReference type="PROSITE" id="PS51186"/>
    </source>
</evidence>
<evidence type="ECO:0000256" key="2">
    <source>
        <dbReference type="ARBA" id="ARBA00022679"/>
    </source>
</evidence>
<accession>A0AA45R7M3</accession>
<keyword evidence="3 4" id="KW-0012">Acyltransferase</keyword>
<dbReference type="AlphaFoldDB" id="A0AA45R7M3"/>
<dbReference type="EMBL" id="CP073249">
    <property type="protein sequence ID" value="QUF07935.1"/>
    <property type="molecule type" value="Genomic_DNA"/>
</dbReference>
<evidence type="ECO:0000313" key="7">
    <source>
        <dbReference type="Proteomes" id="UP000677152"/>
    </source>
</evidence>
<dbReference type="CDD" id="cd04301">
    <property type="entry name" value="NAT_SF"/>
    <property type="match status" value="1"/>
</dbReference>
<evidence type="ECO:0000256" key="4">
    <source>
        <dbReference type="HAMAP-Rule" id="MF_01812"/>
    </source>
</evidence>
<dbReference type="PANTHER" id="PTHR37817:SF1">
    <property type="entry name" value="N-ACETYLTRANSFERASE EIS"/>
    <property type="match status" value="1"/>
</dbReference>
<proteinExistence type="inferred from homology"/>
<feature type="binding site" evidence="4">
    <location>
        <begin position="87"/>
        <end position="92"/>
    </location>
    <ligand>
        <name>acetyl-CoA</name>
        <dbReference type="ChEBI" id="CHEBI:57288"/>
    </ligand>
</feature>
<dbReference type="InterPro" id="IPR025559">
    <property type="entry name" value="Eis_dom"/>
</dbReference>
<dbReference type="GO" id="GO:0030649">
    <property type="term" value="P:aminoglycoside antibiotic catabolic process"/>
    <property type="evidence" value="ECO:0007669"/>
    <property type="project" value="TreeGrafter"/>
</dbReference>
<dbReference type="SUPFAM" id="SSF55729">
    <property type="entry name" value="Acyl-CoA N-acyltransferases (Nat)"/>
    <property type="match status" value="1"/>
</dbReference>
<dbReference type="InterPro" id="IPR051554">
    <property type="entry name" value="Acetyltransferase_Eis"/>
</dbReference>
<evidence type="ECO:0000256" key="3">
    <source>
        <dbReference type="ARBA" id="ARBA00023315"/>
    </source>
</evidence>
<sequence length="400" mass="43725">MAFTTRSFAITELGDFQRLSDAAFLQDTTEPERWLPLFEAPRSTAVLDGDELIGGATICSRRLTLPGAGQHPVAAVTGVAVKPGHRRRGVLTELMRVQLHGLREGGREAIAALWASEAGIYGRFGYGHAADFQALSLPRGAAFAPHVGVGDARVRELPRAEAMPFMVELRQELAPRRTGWLSRSAANWQIHFADEPSDRDGLSAYRYAVHPDGYAVYRVKHDWGHSGPRHEAHVRELVARTDEAYAALYRYLLDLDMVGSVEQYAGSGEPVTRLLADPRAASRRLVDSLWVRLVDVERALPLRRYAVDVDVVLEVVDGFCPWNAGRWRFAVRDGVASVARTEADAEVVASARALGAAFLGGVRLSALGAAQEVREVTPGALSRLTLAFLGVEEPHCAEVF</sequence>
<dbReference type="InterPro" id="IPR036527">
    <property type="entry name" value="SCP2_sterol-bd_dom_sf"/>
</dbReference>
<dbReference type="HAMAP" id="MF_01812">
    <property type="entry name" value="Eis"/>
    <property type="match status" value="1"/>
</dbReference>
<organism evidence="6 7">
    <name type="scientific">Actinosynnema pretiosum subsp. pretiosum</name>
    <dbReference type="NCBI Taxonomy" id="103721"/>
    <lineage>
        <taxon>Bacteria</taxon>
        <taxon>Bacillati</taxon>
        <taxon>Actinomycetota</taxon>
        <taxon>Actinomycetes</taxon>
        <taxon>Pseudonocardiales</taxon>
        <taxon>Pseudonocardiaceae</taxon>
        <taxon>Actinosynnema</taxon>
    </lineage>
</organism>
<dbReference type="Gene3D" id="3.30.1050.10">
    <property type="entry name" value="SCP2 sterol-binding domain"/>
    <property type="match status" value="1"/>
</dbReference>
<dbReference type="Proteomes" id="UP000677152">
    <property type="component" value="Chromosome"/>
</dbReference>
<dbReference type="Pfam" id="PF13527">
    <property type="entry name" value="Acetyltransf_9"/>
    <property type="match status" value="1"/>
</dbReference>
<dbReference type="Pfam" id="PF17668">
    <property type="entry name" value="Acetyltransf_17"/>
    <property type="match status" value="1"/>
</dbReference>
<feature type="binding site" evidence="4">
    <location>
        <begin position="79"/>
        <end position="81"/>
    </location>
    <ligand>
        <name>acetyl-CoA</name>
        <dbReference type="ChEBI" id="CHEBI:57288"/>
    </ligand>
</feature>
<feature type="active site" description="Proton acceptor; via carboxylate" evidence="4">
    <location>
        <position position="400"/>
    </location>
</feature>
<name>A0AA45R7M3_9PSEU</name>
<feature type="domain" description="N-acetyltransferase" evidence="5">
    <location>
        <begin position="3"/>
        <end position="174"/>
    </location>
</feature>
<dbReference type="GO" id="GO:0034069">
    <property type="term" value="F:aminoglycoside N-acetyltransferase activity"/>
    <property type="evidence" value="ECO:0007669"/>
    <property type="project" value="TreeGrafter"/>
</dbReference>
<dbReference type="PROSITE" id="PS51186">
    <property type="entry name" value="GNAT"/>
    <property type="match status" value="1"/>
</dbReference>
<dbReference type="NCBIfam" id="NF002367">
    <property type="entry name" value="PRK01346.1-4"/>
    <property type="match status" value="1"/>
</dbReference>